<accession>D5UE43</accession>
<dbReference type="STRING" id="446466.Cfla_3648"/>
<dbReference type="Proteomes" id="UP000000849">
    <property type="component" value="Chromosome"/>
</dbReference>
<gene>
    <name evidence="1" type="ordered locus">Cfla_3648</name>
</gene>
<proteinExistence type="predicted"/>
<name>D5UE43_CELFN</name>
<dbReference type="KEGG" id="cfl:Cfla_3648"/>
<dbReference type="InterPro" id="IPR038461">
    <property type="entry name" value="Schlafen_AlbA_2_dom_sf"/>
</dbReference>
<evidence type="ECO:0000313" key="1">
    <source>
        <dbReference type="EMBL" id="ADG76519.1"/>
    </source>
</evidence>
<organism evidence="1 2">
    <name type="scientific">Cellulomonas flavigena (strain ATCC 482 / DSM 20109 / BCRC 11376 / JCM 18109 / NBRC 3775 / NCIMB 8073 / NRS 134)</name>
    <dbReference type="NCBI Taxonomy" id="446466"/>
    <lineage>
        <taxon>Bacteria</taxon>
        <taxon>Bacillati</taxon>
        <taxon>Actinomycetota</taxon>
        <taxon>Actinomycetes</taxon>
        <taxon>Micrococcales</taxon>
        <taxon>Cellulomonadaceae</taxon>
        <taxon>Cellulomonas</taxon>
    </lineage>
</organism>
<dbReference type="Gene3D" id="3.30.950.30">
    <property type="entry name" value="Schlafen, AAA domain"/>
    <property type="match status" value="1"/>
</dbReference>
<protein>
    <submittedName>
        <fullName evidence="1">Uncharacterized protein</fullName>
    </submittedName>
</protein>
<dbReference type="eggNOG" id="ENOG5031JK1">
    <property type="taxonomic scope" value="Bacteria"/>
</dbReference>
<dbReference type="RefSeq" id="WP_013118847.1">
    <property type="nucleotide sequence ID" value="NC_014151.1"/>
</dbReference>
<dbReference type="AlphaFoldDB" id="D5UE43"/>
<dbReference type="OrthoDB" id="3323226at2"/>
<dbReference type="EMBL" id="CP001964">
    <property type="protein sequence ID" value="ADG76519.1"/>
    <property type="molecule type" value="Genomic_DNA"/>
</dbReference>
<keyword evidence="2" id="KW-1185">Reference proteome</keyword>
<dbReference type="HOGENOM" id="CLU_540603_0_0_11"/>
<reference evidence="1 2" key="1">
    <citation type="journal article" date="2010" name="Stand. Genomic Sci.">
        <title>Complete genome sequence of Cellulomonas flavigena type strain (134).</title>
        <authorList>
            <person name="Abt B."/>
            <person name="Foster B."/>
            <person name="Lapidus A."/>
            <person name="Clum A."/>
            <person name="Sun H."/>
            <person name="Pukall R."/>
            <person name="Lucas S."/>
            <person name="Glavina Del Rio T."/>
            <person name="Nolan M."/>
            <person name="Tice H."/>
            <person name="Cheng J.F."/>
            <person name="Pitluck S."/>
            <person name="Liolios K."/>
            <person name="Ivanova N."/>
            <person name="Mavromatis K."/>
            <person name="Ovchinnikova G."/>
            <person name="Pati A."/>
            <person name="Goodwin L."/>
            <person name="Chen A."/>
            <person name="Palaniappan K."/>
            <person name="Land M."/>
            <person name="Hauser L."/>
            <person name="Chang Y.J."/>
            <person name="Jeffries C.D."/>
            <person name="Rohde M."/>
            <person name="Goker M."/>
            <person name="Woyke T."/>
            <person name="Bristow J."/>
            <person name="Eisen J.A."/>
            <person name="Markowitz V."/>
            <person name="Hugenholtz P."/>
            <person name="Kyrpides N.C."/>
            <person name="Klenk H.P."/>
        </authorList>
    </citation>
    <scope>NUCLEOTIDE SEQUENCE [LARGE SCALE GENOMIC DNA]</scope>
    <source>
        <strain evidence="2">ATCC 482 / DSM 20109 / BCRC 11376 / JCM 18109 / NBRC 3775 / NCIMB 8073 / NRS 134</strain>
    </source>
</reference>
<evidence type="ECO:0000313" key="2">
    <source>
        <dbReference type="Proteomes" id="UP000000849"/>
    </source>
</evidence>
<sequence>MPPFAVDGAVDEEKLHELLAVATELDELDYKATLDLSKGADRKHRVEFVKDVAALSSLPHGGYLVVGVNGKGQPAHDQPAIEPAHFDTATLTDIVTSEVDGRVTIRAAVHRIDDRDVALVYVGSTQDGYPVVCKKTGEYSLPSGKQCVVYRRGDTFTRGGTQSRRIEHRDWPAVLLNLRARARAEAATETQEVIARLAEQFRREPGEQPVVIDVAMSPEDFEAAVVDALERKQTAAVRRAVDSARVLVASAWTDVDRARDVQRGLDRLCSVAGVALGNDDLQLFEVVIKALYRVYKGALMMAHETYPSQAHPKEAALLWREIAARLLTILGAAVRAERWAFVRPLVLKSIGTTYSYATWLRHAVTEASRANLLVSQTGEPARGALVRFAREAVQGIPALCNDVDAVPFDFDEPPASHDELLDSICQGDFLWCVIVHAATTAADSTDGRQHFYPSCSGLYAHRTAPIAEVLATDEVARRDGVGQPDPIVARAIRTVDEAARVAEQSWDWTIRTDVVKRFLAANPGPST</sequence>